<comment type="subcellular location">
    <subcellularLocation>
        <location evidence="1">Membrane</location>
        <topology evidence="1">Multi-pass membrane protein</topology>
    </subcellularLocation>
</comment>
<evidence type="ECO:0000256" key="4">
    <source>
        <dbReference type="ARBA" id="ARBA00022989"/>
    </source>
</evidence>
<keyword evidence="3 8" id="KW-0812">Transmembrane</keyword>
<name>A0AAN6X1G3_9PEZI</name>
<evidence type="ECO:0000256" key="7">
    <source>
        <dbReference type="SAM" id="MobiDB-lite"/>
    </source>
</evidence>
<organism evidence="9 10">
    <name type="scientific">Podospora australis</name>
    <dbReference type="NCBI Taxonomy" id="1536484"/>
    <lineage>
        <taxon>Eukaryota</taxon>
        <taxon>Fungi</taxon>
        <taxon>Dikarya</taxon>
        <taxon>Ascomycota</taxon>
        <taxon>Pezizomycotina</taxon>
        <taxon>Sordariomycetes</taxon>
        <taxon>Sordariomycetidae</taxon>
        <taxon>Sordariales</taxon>
        <taxon>Podosporaceae</taxon>
        <taxon>Podospora</taxon>
    </lineage>
</organism>
<comment type="similarity">
    <text evidence="2 6">Belongs to the CDC50/LEM3 family.</text>
</comment>
<evidence type="ECO:0000256" key="1">
    <source>
        <dbReference type="ARBA" id="ARBA00004141"/>
    </source>
</evidence>
<proteinExistence type="inferred from homology"/>
<evidence type="ECO:0000256" key="6">
    <source>
        <dbReference type="PIRNR" id="PIRNR015840"/>
    </source>
</evidence>
<reference evidence="9" key="1">
    <citation type="journal article" date="2023" name="Mol. Phylogenet. Evol.">
        <title>Genome-scale phylogeny and comparative genomics of the fungal order Sordariales.</title>
        <authorList>
            <person name="Hensen N."/>
            <person name="Bonometti L."/>
            <person name="Westerberg I."/>
            <person name="Brannstrom I.O."/>
            <person name="Guillou S."/>
            <person name="Cros-Aarteil S."/>
            <person name="Calhoun S."/>
            <person name="Haridas S."/>
            <person name="Kuo A."/>
            <person name="Mondo S."/>
            <person name="Pangilinan J."/>
            <person name="Riley R."/>
            <person name="LaButti K."/>
            <person name="Andreopoulos B."/>
            <person name="Lipzen A."/>
            <person name="Chen C."/>
            <person name="Yan M."/>
            <person name="Daum C."/>
            <person name="Ng V."/>
            <person name="Clum A."/>
            <person name="Steindorff A."/>
            <person name="Ohm R.A."/>
            <person name="Martin F."/>
            <person name="Silar P."/>
            <person name="Natvig D.O."/>
            <person name="Lalanne C."/>
            <person name="Gautier V."/>
            <person name="Ament-Velasquez S.L."/>
            <person name="Kruys A."/>
            <person name="Hutchinson M.I."/>
            <person name="Powell A.J."/>
            <person name="Barry K."/>
            <person name="Miller A.N."/>
            <person name="Grigoriev I.V."/>
            <person name="Debuchy R."/>
            <person name="Gladieux P."/>
            <person name="Hiltunen Thoren M."/>
            <person name="Johannesson H."/>
        </authorList>
    </citation>
    <scope>NUCLEOTIDE SEQUENCE</scope>
    <source>
        <strain evidence="9">PSN309</strain>
    </source>
</reference>
<gene>
    <name evidence="9" type="ORF">QBC35DRAFT_486486</name>
</gene>
<accession>A0AAN6X1G3</accession>
<dbReference type="PANTHER" id="PTHR10926">
    <property type="entry name" value="CELL CYCLE CONTROL PROTEIN 50"/>
    <property type="match status" value="1"/>
</dbReference>
<feature type="transmembrane region" description="Helical" evidence="8">
    <location>
        <begin position="49"/>
        <end position="73"/>
    </location>
</feature>
<dbReference type="EMBL" id="MU864358">
    <property type="protein sequence ID" value="KAK4191578.1"/>
    <property type="molecule type" value="Genomic_DNA"/>
</dbReference>
<dbReference type="PANTHER" id="PTHR10926:SF0">
    <property type="entry name" value="CDC50, ISOFORM A"/>
    <property type="match status" value="1"/>
</dbReference>
<evidence type="ECO:0000313" key="9">
    <source>
        <dbReference type="EMBL" id="KAK4191578.1"/>
    </source>
</evidence>
<evidence type="ECO:0000313" key="10">
    <source>
        <dbReference type="Proteomes" id="UP001302126"/>
    </source>
</evidence>
<dbReference type="GO" id="GO:0005783">
    <property type="term" value="C:endoplasmic reticulum"/>
    <property type="evidence" value="ECO:0007669"/>
    <property type="project" value="TreeGrafter"/>
</dbReference>
<protein>
    <submittedName>
        <fullName evidence="9">Uncharacterized protein</fullName>
    </submittedName>
</protein>
<feature type="region of interest" description="Disordered" evidence="7">
    <location>
        <begin position="1"/>
        <end position="30"/>
    </location>
</feature>
<dbReference type="Pfam" id="PF03381">
    <property type="entry name" value="CDC50"/>
    <property type="match status" value="1"/>
</dbReference>
<evidence type="ECO:0000256" key="5">
    <source>
        <dbReference type="ARBA" id="ARBA00023136"/>
    </source>
</evidence>
<dbReference type="AlphaFoldDB" id="A0AAN6X1G3"/>
<dbReference type="InterPro" id="IPR005045">
    <property type="entry name" value="CDC50/LEM3_fam"/>
</dbReference>
<dbReference type="Proteomes" id="UP001302126">
    <property type="component" value="Unassembled WGS sequence"/>
</dbReference>
<evidence type="ECO:0000256" key="3">
    <source>
        <dbReference type="ARBA" id="ARBA00022692"/>
    </source>
</evidence>
<dbReference type="PIRSF" id="PIRSF015840">
    <property type="entry name" value="DUF284_TM_euk"/>
    <property type="match status" value="1"/>
</dbReference>
<evidence type="ECO:0000256" key="8">
    <source>
        <dbReference type="SAM" id="Phobius"/>
    </source>
</evidence>
<reference evidence="9" key="2">
    <citation type="submission" date="2023-05" db="EMBL/GenBank/DDBJ databases">
        <authorList>
            <consortium name="Lawrence Berkeley National Laboratory"/>
            <person name="Steindorff A."/>
            <person name="Hensen N."/>
            <person name="Bonometti L."/>
            <person name="Westerberg I."/>
            <person name="Brannstrom I.O."/>
            <person name="Guillou S."/>
            <person name="Cros-Aarteil S."/>
            <person name="Calhoun S."/>
            <person name="Haridas S."/>
            <person name="Kuo A."/>
            <person name="Mondo S."/>
            <person name="Pangilinan J."/>
            <person name="Riley R."/>
            <person name="Labutti K."/>
            <person name="Andreopoulos B."/>
            <person name="Lipzen A."/>
            <person name="Chen C."/>
            <person name="Yanf M."/>
            <person name="Daum C."/>
            <person name="Ng V."/>
            <person name="Clum A."/>
            <person name="Ohm R."/>
            <person name="Martin F."/>
            <person name="Silar P."/>
            <person name="Natvig D."/>
            <person name="Lalanne C."/>
            <person name="Gautier V."/>
            <person name="Ament-Velasquez S.L."/>
            <person name="Kruys A."/>
            <person name="Hutchinson M.I."/>
            <person name="Powell A.J."/>
            <person name="Barry K."/>
            <person name="Miller A.N."/>
            <person name="Grigoriev I.V."/>
            <person name="Debuchy R."/>
            <person name="Gladieux P."/>
            <person name="Thoren M.H."/>
            <person name="Johannesson H."/>
        </authorList>
    </citation>
    <scope>NUCLEOTIDE SEQUENCE</scope>
    <source>
        <strain evidence="9">PSN309</strain>
    </source>
</reference>
<keyword evidence="4 8" id="KW-1133">Transmembrane helix</keyword>
<dbReference type="GO" id="GO:0005886">
    <property type="term" value="C:plasma membrane"/>
    <property type="evidence" value="ECO:0007669"/>
    <property type="project" value="TreeGrafter"/>
</dbReference>
<feature type="transmembrane region" description="Helical" evidence="8">
    <location>
        <begin position="349"/>
        <end position="376"/>
    </location>
</feature>
<keyword evidence="5 6" id="KW-0472">Membrane</keyword>
<dbReference type="GO" id="GO:0005794">
    <property type="term" value="C:Golgi apparatus"/>
    <property type="evidence" value="ECO:0007669"/>
    <property type="project" value="TreeGrafter"/>
</dbReference>
<sequence length="403" mass="45751">MAPRRRRGASGDAAEDDHSEPETLKNRPPNTAFRQQRMRAWQCVLTPKLIVTIFSILAAVYLGFGAYLMYLAYTVRDISIDYTDCTSLAPSEPEFSTVPKAQITAHFKETGVFDPFQSQWQSRSRTVGNKTRKICRVNVNIPEDLKPTISFFYHLTNFYQNHRRYVNSFNAKQLLGEDVDGRTINDSTCSPLTHDRFGKIIYPCGLVANSVFNDTFSQPINLSLKNTTEDEAVYEMSRKGIAWPGIADLYGPTKYKASQIAPPPNWEDRYPDGYNDTNLPNLKDDEDLQNWMMLAAAPNFYKLYQKNSDDVMPAGQYQIDIESNFDTTKYNGRKAFVITTISTMGSRNIYPGIIFLVVGGICLLLDIWFILSFFLWKPRKLGDPSYLSWNQPSAPQPGHAATS</sequence>
<evidence type="ECO:0000256" key="2">
    <source>
        <dbReference type="ARBA" id="ARBA00009457"/>
    </source>
</evidence>
<comment type="caution">
    <text evidence="9">The sequence shown here is derived from an EMBL/GenBank/DDBJ whole genome shotgun (WGS) entry which is preliminary data.</text>
</comment>
<keyword evidence="10" id="KW-1185">Reference proteome</keyword>
<dbReference type="GO" id="GO:0045332">
    <property type="term" value="P:phospholipid translocation"/>
    <property type="evidence" value="ECO:0007669"/>
    <property type="project" value="UniProtKB-UniRule"/>
</dbReference>